<sequence length="34" mass="3924">MHPNEYKSYTWLTNDCDSGIFSPANKFPVLDEGF</sequence>
<dbReference type="EMBL" id="CAEZUR010000044">
    <property type="protein sequence ID" value="CAB4608616.1"/>
    <property type="molecule type" value="Genomic_DNA"/>
</dbReference>
<evidence type="ECO:0000313" key="2">
    <source>
        <dbReference type="EMBL" id="CAB4608616.1"/>
    </source>
</evidence>
<evidence type="ECO:0000313" key="1">
    <source>
        <dbReference type="EMBL" id="CAB4539560.1"/>
    </source>
</evidence>
<reference evidence="1" key="1">
    <citation type="submission" date="2020-05" db="EMBL/GenBank/DDBJ databases">
        <authorList>
            <person name="Chiriac C."/>
            <person name="Salcher M."/>
            <person name="Ghai R."/>
            <person name="Kavagutti S V."/>
        </authorList>
    </citation>
    <scope>NUCLEOTIDE SEQUENCE</scope>
</reference>
<accession>A0A6J6BKA4</accession>
<proteinExistence type="predicted"/>
<name>A0A6J6BKA4_9ZZZZ</name>
<dbReference type="AlphaFoldDB" id="A0A6J6BKA4"/>
<gene>
    <name evidence="1" type="ORF">UFOPK1433_00424</name>
    <name evidence="2" type="ORF">UFOPK1843_00671</name>
</gene>
<dbReference type="EMBL" id="CAEZSN010000034">
    <property type="protein sequence ID" value="CAB4539560.1"/>
    <property type="molecule type" value="Genomic_DNA"/>
</dbReference>
<organism evidence="1">
    <name type="scientific">freshwater metagenome</name>
    <dbReference type="NCBI Taxonomy" id="449393"/>
    <lineage>
        <taxon>unclassified sequences</taxon>
        <taxon>metagenomes</taxon>
        <taxon>ecological metagenomes</taxon>
    </lineage>
</organism>
<protein>
    <submittedName>
        <fullName evidence="1">Unannotated protein</fullName>
    </submittedName>
</protein>